<evidence type="ECO:0008006" key="4">
    <source>
        <dbReference type="Google" id="ProtNLM"/>
    </source>
</evidence>
<dbReference type="EMBL" id="MCGE01000006">
    <property type="protein sequence ID" value="ORZ20637.1"/>
    <property type="molecule type" value="Genomic_DNA"/>
</dbReference>
<evidence type="ECO:0000313" key="2">
    <source>
        <dbReference type="EMBL" id="ORZ20637.1"/>
    </source>
</evidence>
<dbReference type="InterPro" id="IPR013726">
    <property type="entry name" value="Mitofissin"/>
</dbReference>
<keyword evidence="3" id="KW-1185">Reference proteome</keyword>
<dbReference type="PANTHER" id="PTHR28075">
    <property type="entry name" value="CHROMOSOME 16, WHOLE GENOME SHOTGUN SEQUENCE"/>
    <property type="match status" value="1"/>
</dbReference>
<evidence type="ECO:0000256" key="1">
    <source>
        <dbReference type="SAM" id="SignalP"/>
    </source>
</evidence>
<dbReference type="Pfam" id="PF08520">
    <property type="entry name" value="Mitofissin"/>
    <property type="match status" value="1"/>
</dbReference>
<organism evidence="2 3">
    <name type="scientific">Absidia repens</name>
    <dbReference type="NCBI Taxonomy" id="90262"/>
    <lineage>
        <taxon>Eukaryota</taxon>
        <taxon>Fungi</taxon>
        <taxon>Fungi incertae sedis</taxon>
        <taxon>Mucoromycota</taxon>
        <taxon>Mucoromycotina</taxon>
        <taxon>Mucoromycetes</taxon>
        <taxon>Mucorales</taxon>
        <taxon>Cunninghamellaceae</taxon>
        <taxon>Absidia</taxon>
    </lineage>
</organism>
<accession>A0A1X2IQV6</accession>
<dbReference type="OrthoDB" id="16824at2759"/>
<dbReference type="PANTHER" id="PTHR28075:SF1">
    <property type="entry name" value="DUF1748-DOMAIN-CONTAINING PROTEIN"/>
    <property type="match status" value="1"/>
</dbReference>
<gene>
    <name evidence="2" type="ORF">BCR42DRAFT_409182</name>
</gene>
<keyword evidence="1" id="KW-0732">Signal</keyword>
<evidence type="ECO:0000313" key="3">
    <source>
        <dbReference type="Proteomes" id="UP000193560"/>
    </source>
</evidence>
<feature type="chain" id="PRO_5010871047" description="DUF1748-domain-containing protein" evidence="1">
    <location>
        <begin position="21"/>
        <end position="72"/>
    </location>
</feature>
<sequence>MWSRIFHITLDAVLLSTILASIKRLTGIQPAVTKIKNKEIRGYVNQYLSVGEYVLDASIMYLNHSSYFERRR</sequence>
<name>A0A1X2IQV6_9FUNG</name>
<dbReference type="Proteomes" id="UP000193560">
    <property type="component" value="Unassembled WGS sequence"/>
</dbReference>
<feature type="signal peptide" evidence="1">
    <location>
        <begin position="1"/>
        <end position="20"/>
    </location>
</feature>
<dbReference type="AlphaFoldDB" id="A0A1X2IQV6"/>
<protein>
    <recommendedName>
        <fullName evidence="4">DUF1748-domain-containing protein</fullName>
    </recommendedName>
</protein>
<dbReference type="GO" id="GO:0005737">
    <property type="term" value="C:cytoplasm"/>
    <property type="evidence" value="ECO:0007669"/>
    <property type="project" value="TreeGrafter"/>
</dbReference>
<comment type="caution">
    <text evidence="2">The sequence shown here is derived from an EMBL/GenBank/DDBJ whole genome shotgun (WGS) entry which is preliminary data.</text>
</comment>
<reference evidence="2 3" key="1">
    <citation type="submission" date="2016-07" db="EMBL/GenBank/DDBJ databases">
        <title>Pervasive Adenine N6-methylation of Active Genes in Fungi.</title>
        <authorList>
            <consortium name="DOE Joint Genome Institute"/>
            <person name="Mondo S.J."/>
            <person name="Dannebaum R.O."/>
            <person name="Kuo R.C."/>
            <person name="Labutti K."/>
            <person name="Haridas S."/>
            <person name="Kuo A."/>
            <person name="Salamov A."/>
            <person name="Ahrendt S.R."/>
            <person name="Lipzen A."/>
            <person name="Sullivan W."/>
            <person name="Andreopoulos W.B."/>
            <person name="Clum A."/>
            <person name="Lindquist E."/>
            <person name="Daum C."/>
            <person name="Ramamoorthy G.K."/>
            <person name="Gryganskyi A."/>
            <person name="Culley D."/>
            <person name="Magnuson J.K."/>
            <person name="James T.Y."/>
            <person name="O'Malley M.A."/>
            <person name="Stajich J.E."/>
            <person name="Spatafora J.W."/>
            <person name="Visel A."/>
            <person name="Grigoriev I.V."/>
        </authorList>
    </citation>
    <scope>NUCLEOTIDE SEQUENCE [LARGE SCALE GENOMIC DNA]</scope>
    <source>
        <strain evidence="2 3">NRRL 1336</strain>
    </source>
</reference>
<dbReference type="STRING" id="90262.A0A1X2IQV6"/>
<proteinExistence type="predicted"/>